<gene>
    <name evidence="1" type="ORF">PHYPA_008164</name>
</gene>
<sequence>MRSREKPALVPRGEFMAKARFQRTCVSSQSLHVMNPGTAQLCRARAFTVKFNRSVRVFRGIAHQRDPCHMFS</sequence>
<evidence type="ECO:0000313" key="3">
    <source>
        <dbReference type="Proteomes" id="UP000006727"/>
    </source>
</evidence>
<reference evidence="1 3" key="2">
    <citation type="journal article" date="2018" name="Plant J.">
        <title>The Physcomitrella patens chromosome-scale assembly reveals moss genome structure and evolution.</title>
        <authorList>
            <person name="Lang D."/>
            <person name="Ullrich K.K."/>
            <person name="Murat F."/>
            <person name="Fuchs J."/>
            <person name="Jenkins J."/>
            <person name="Haas F.B."/>
            <person name="Piednoel M."/>
            <person name="Gundlach H."/>
            <person name="Van Bel M."/>
            <person name="Meyberg R."/>
            <person name="Vives C."/>
            <person name="Morata J."/>
            <person name="Symeonidi A."/>
            <person name="Hiss M."/>
            <person name="Muchero W."/>
            <person name="Kamisugi Y."/>
            <person name="Saleh O."/>
            <person name="Blanc G."/>
            <person name="Decker E.L."/>
            <person name="van Gessel N."/>
            <person name="Grimwood J."/>
            <person name="Hayes R.D."/>
            <person name="Graham S.W."/>
            <person name="Gunter L.E."/>
            <person name="McDaniel S.F."/>
            <person name="Hoernstein S.N.W."/>
            <person name="Larsson A."/>
            <person name="Li F.W."/>
            <person name="Perroud P.F."/>
            <person name="Phillips J."/>
            <person name="Ranjan P."/>
            <person name="Rokshar D.S."/>
            <person name="Rothfels C.J."/>
            <person name="Schneider L."/>
            <person name="Shu S."/>
            <person name="Stevenson D.W."/>
            <person name="Thummler F."/>
            <person name="Tillich M."/>
            <person name="Villarreal Aguilar J.C."/>
            <person name="Widiez T."/>
            <person name="Wong G.K."/>
            <person name="Wymore A."/>
            <person name="Zhang Y."/>
            <person name="Zimmer A.D."/>
            <person name="Quatrano R.S."/>
            <person name="Mayer K.F.X."/>
            <person name="Goodstein D."/>
            <person name="Casacuberta J.M."/>
            <person name="Vandepoele K."/>
            <person name="Reski R."/>
            <person name="Cuming A.C."/>
            <person name="Tuskan G.A."/>
            <person name="Maumus F."/>
            <person name="Salse J."/>
            <person name="Schmutz J."/>
            <person name="Rensing S.A."/>
        </authorList>
    </citation>
    <scope>NUCLEOTIDE SEQUENCE [LARGE SCALE GENOMIC DNA]</scope>
    <source>
        <strain evidence="2 3">cv. Gransden 2004</strain>
    </source>
</reference>
<dbReference type="AlphaFoldDB" id="A0A2K1KL42"/>
<reference evidence="1 3" key="1">
    <citation type="journal article" date="2008" name="Science">
        <title>The Physcomitrella genome reveals evolutionary insights into the conquest of land by plants.</title>
        <authorList>
            <person name="Rensing S."/>
            <person name="Lang D."/>
            <person name="Zimmer A."/>
            <person name="Terry A."/>
            <person name="Salamov A."/>
            <person name="Shapiro H."/>
            <person name="Nishiyama T."/>
            <person name="Perroud P.-F."/>
            <person name="Lindquist E."/>
            <person name="Kamisugi Y."/>
            <person name="Tanahashi T."/>
            <person name="Sakakibara K."/>
            <person name="Fujita T."/>
            <person name="Oishi K."/>
            <person name="Shin-I T."/>
            <person name="Kuroki Y."/>
            <person name="Toyoda A."/>
            <person name="Suzuki Y."/>
            <person name="Hashimoto A."/>
            <person name="Yamaguchi K."/>
            <person name="Sugano A."/>
            <person name="Kohara Y."/>
            <person name="Fujiyama A."/>
            <person name="Anterola A."/>
            <person name="Aoki S."/>
            <person name="Ashton N."/>
            <person name="Barbazuk W.B."/>
            <person name="Barker E."/>
            <person name="Bennetzen J."/>
            <person name="Bezanilla M."/>
            <person name="Blankenship R."/>
            <person name="Cho S.H."/>
            <person name="Dutcher S."/>
            <person name="Estelle M."/>
            <person name="Fawcett J.A."/>
            <person name="Gundlach H."/>
            <person name="Hanada K."/>
            <person name="Heyl A."/>
            <person name="Hicks K.A."/>
            <person name="Hugh J."/>
            <person name="Lohr M."/>
            <person name="Mayer K."/>
            <person name="Melkozernov A."/>
            <person name="Murata T."/>
            <person name="Nelson D."/>
            <person name="Pils B."/>
            <person name="Prigge M."/>
            <person name="Reiss B."/>
            <person name="Renner T."/>
            <person name="Rombauts S."/>
            <person name="Rushton P."/>
            <person name="Sanderfoot A."/>
            <person name="Schween G."/>
            <person name="Shiu S.-H."/>
            <person name="Stueber K."/>
            <person name="Theodoulou F.L."/>
            <person name="Tu H."/>
            <person name="Van de Peer Y."/>
            <person name="Verrier P.J."/>
            <person name="Waters E."/>
            <person name="Wood A."/>
            <person name="Yang L."/>
            <person name="Cove D."/>
            <person name="Cuming A."/>
            <person name="Hasebe M."/>
            <person name="Lucas S."/>
            <person name="Mishler D.B."/>
            <person name="Reski R."/>
            <person name="Grigoriev I."/>
            <person name="Quatrano R.S."/>
            <person name="Boore J.L."/>
        </authorList>
    </citation>
    <scope>NUCLEOTIDE SEQUENCE [LARGE SCALE GENOMIC DNA]</scope>
    <source>
        <strain evidence="2 3">cv. Gransden 2004</strain>
    </source>
</reference>
<organism evidence="1">
    <name type="scientific">Physcomitrium patens</name>
    <name type="common">Spreading-leaved earth moss</name>
    <name type="synonym">Physcomitrella patens</name>
    <dbReference type="NCBI Taxonomy" id="3218"/>
    <lineage>
        <taxon>Eukaryota</taxon>
        <taxon>Viridiplantae</taxon>
        <taxon>Streptophyta</taxon>
        <taxon>Embryophyta</taxon>
        <taxon>Bryophyta</taxon>
        <taxon>Bryophytina</taxon>
        <taxon>Bryopsida</taxon>
        <taxon>Funariidae</taxon>
        <taxon>Funariales</taxon>
        <taxon>Funariaceae</taxon>
        <taxon>Physcomitrium</taxon>
    </lineage>
</organism>
<proteinExistence type="predicted"/>
<name>A0A2K1KL42_PHYPA</name>
<accession>A0A2K1KL42</accession>
<dbReference type="EnsemblPlants" id="Pp3c5_25741V3.1">
    <property type="protein sequence ID" value="PAC:32955345.CDS.1"/>
    <property type="gene ID" value="Pp3c5_25741"/>
</dbReference>
<evidence type="ECO:0000313" key="2">
    <source>
        <dbReference type="EnsemblPlants" id="PAC:32955345.CDS.1"/>
    </source>
</evidence>
<protein>
    <submittedName>
        <fullName evidence="1 2">Uncharacterized protein</fullName>
    </submittedName>
</protein>
<dbReference type="EMBL" id="ABEU02000005">
    <property type="protein sequence ID" value="PNR54487.1"/>
    <property type="molecule type" value="Genomic_DNA"/>
</dbReference>
<evidence type="ECO:0000313" key="1">
    <source>
        <dbReference type="EMBL" id="PNR54487.1"/>
    </source>
</evidence>
<dbReference type="Proteomes" id="UP000006727">
    <property type="component" value="Chromosome 5"/>
</dbReference>
<reference evidence="2" key="3">
    <citation type="submission" date="2020-12" db="UniProtKB">
        <authorList>
            <consortium name="EnsemblPlants"/>
        </authorList>
    </citation>
    <scope>IDENTIFICATION</scope>
</reference>
<keyword evidence="3" id="KW-1185">Reference proteome</keyword>
<dbReference type="Gramene" id="Pp3c5_25741V3.1">
    <property type="protein sequence ID" value="PAC:32955345.CDS.1"/>
    <property type="gene ID" value="Pp3c5_25741"/>
</dbReference>
<dbReference type="InParanoid" id="A0A2K1KL42"/>